<accession>A0ACB8T767</accession>
<proteinExistence type="predicted"/>
<dbReference type="Proteomes" id="UP000814140">
    <property type="component" value="Unassembled WGS sequence"/>
</dbReference>
<protein>
    <submittedName>
        <fullName evidence="1">O-methyltransferase</fullName>
    </submittedName>
</protein>
<comment type="caution">
    <text evidence="1">The sequence shown here is derived from an EMBL/GenBank/DDBJ whole genome shotgun (WGS) entry which is preliminary data.</text>
</comment>
<reference evidence="1" key="1">
    <citation type="submission" date="2021-03" db="EMBL/GenBank/DDBJ databases">
        <authorList>
            <consortium name="DOE Joint Genome Institute"/>
            <person name="Ahrendt S."/>
            <person name="Looney B.P."/>
            <person name="Miyauchi S."/>
            <person name="Morin E."/>
            <person name="Drula E."/>
            <person name="Courty P.E."/>
            <person name="Chicoki N."/>
            <person name="Fauchery L."/>
            <person name="Kohler A."/>
            <person name="Kuo A."/>
            <person name="Labutti K."/>
            <person name="Pangilinan J."/>
            <person name="Lipzen A."/>
            <person name="Riley R."/>
            <person name="Andreopoulos W."/>
            <person name="He G."/>
            <person name="Johnson J."/>
            <person name="Barry K.W."/>
            <person name="Grigoriev I.V."/>
            <person name="Nagy L."/>
            <person name="Hibbett D."/>
            <person name="Henrissat B."/>
            <person name="Matheny P.B."/>
            <person name="Labbe J."/>
            <person name="Martin F."/>
        </authorList>
    </citation>
    <scope>NUCLEOTIDE SEQUENCE</scope>
    <source>
        <strain evidence="1">HHB10654</strain>
    </source>
</reference>
<keyword evidence="2" id="KW-1185">Reference proteome</keyword>
<gene>
    <name evidence="1" type="ORF">BV25DRAFT_1914487</name>
</gene>
<evidence type="ECO:0000313" key="1">
    <source>
        <dbReference type="EMBL" id="KAI0064272.1"/>
    </source>
</evidence>
<name>A0ACB8T767_9AGAM</name>
<organism evidence="1 2">
    <name type="scientific">Artomyces pyxidatus</name>
    <dbReference type="NCBI Taxonomy" id="48021"/>
    <lineage>
        <taxon>Eukaryota</taxon>
        <taxon>Fungi</taxon>
        <taxon>Dikarya</taxon>
        <taxon>Basidiomycota</taxon>
        <taxon>Agaricomycotina</taxon>
        <taxon>Agaricomycetes</taxon>
        <taxon>Russulales</taxon>
        <taxon>Auriscalpiaceae</taxon>
        <taxon>Artomyces</taxon>
    </lineage>
</organism>
<reference evidence="1" key="2">
    <citation type="journal article" date="2022" name="New Phytol.">
        <title>Evolutionary transition to the ectomycorrhizal habit in the genomes of a hyperdiverse lineage of mushroom-forming fungi.</title>
        <authorList>
            <person name="Looney B."/>
            <person name="Miyauchi S."/>
            <person name="Morin E."/>
            <person name="Drula E."/>
            <person name="Courty P.E."/>
            <person name="Kohler A."/>
            <person name="Kuo A."/>
            <person name="LaButti K."/>
            <person name="Pangilinan J."/>
            <person name="Lipzen A."/>
            <person name="Riley R."/>
            <person name="Andreopoulos W."/>
            <person name="He G."/>
            <person name="Johnson J."/>
            <person name="Nolan M."/>
            <person name="Tritt A."/>
            <person name="Barry K.W."/>
            <person name="Grigoriev I.V."/>
            <person name="Nagy L.G."/>
            <person name="Hibbett D."/>
            <person name="Henrissat B."/>
            <person name="Matheny P.B."/>
            <person name="Labbe J."/>
            <person name="Martin F.M."/>
        </authorList>
    </citation>
    <scope>NUCLEOTIDE SEQUENCE</scope>
    <source>
        <strain evidence="1">HHB10654</strain>
    </source>
</reference>
<dbReference type="EMBL" id="MU277199">
    <property type="protein sequence ID" value="KAI0064272.1"/>
    <property type="molecule type" value="Genomic_DNA"/>
</dbReference>
<sequence length="478" mass="52250">MSEGTITTGTETIAELRALSEIIKNSIDRIERATAAKGLSLPSPQTPFTPESEAARSLPEVAEAGALIVSAATQLSTLVRPGPMTMFEMAMQFHVCTALRVAIEVHVPEILRDAGPKGLHVREIARQFNVDSRKLARILRLLATNHVFEEVDIDVFAQNRLSSILDSGKTIQSLLKNPDTKWLGSPGLCSIVAHITDEGMKISSYLPETLLDPEYGHSVSPNKAAFHKAYNTKSDLFQWLEEPGNESRLARFGTAMEGSKSMSPPNAILGGFDWAGLKNGSKVVDCGGGVGTQAMALFRSYPHLRFVIQDRPPVIEHAVQYWNDLIPDAVTAGKVELQGHDFFGPQPVKDASVFLLRVVIHDWPDDFAVKILRRLREAATSETKLVIVEQIVSYACEEVGVGAHSGALRAPAPLLPNLGQAASAVYYTDMQMMICLNAQERTESHFRELMERGGWKVVAVHYGAPFALNAHKIVSVPL</sequence>
<evidence type="ECO:0000313" key="2">
    <source>
        <dbReference type="Proteomes" id="UP000814140"/>
    </source>
</evidence>